<gene>
    <name evidence="7" type="ORF">FHG64_08615</name>
</gene>
<proteinExistence type="predicted"/>
<keyword evidence="2" id="KW-1003">Cell membrane</keyword>
<evidence type="ECO:0000256" key="1">
    <source>
        <dbReference type="ARBA" id="ARBA00004651"/>
    </source>
</evidence>
<keyword evidence="3 6" id="KW-0812">Transmembrane</keyword>
<dbReference type="InterPro" id="IPR050367">
    <property type="entry name" value="APC_superfamily"/>
</dbReference>
<dbReference type="Gene3D" id="3.40.50.12370">
    <property type="match status" value="1"/>
</dbReference>
<organism evidence="7 8">
    <name type="scientific">Antarcticibacterium flavum</name>
    <dbReference type="NCBI Taxonomy" id="2058175"/>
    <lineage>
        <taxon>Bacteria</taxon>
        <taxon>Pseudomonadati</taxon>
        <taxon>Bacteroidota</taxon>
        <taxon>Flavobacteriia</taxon>
        <taxon>Flavobacteriales</taxon>
        <taxon>Flavobacteriaceae</taxon>
        <taxon>Antarcticibacterium</taxon>
    </lineage>
</organism>
<reference evidence="7 8" key="1">
    <citation type="submission" date="2019-06" db="EMBL/GenBank/DDBJ databases">
        <title>Complete genome sequence of Antarcticibacterium flavum KCTC 52984T from an Antarctic marine sediment.</title>
        <authorList>
            <person name="Lee Y.M."/>
            <person name="Shin S.C."/>
        </authorList>
    </citation>
    <scope>NUCLEOTIDE SEQUENCE [LARGE SCALE GENOMIC DNA]</scope>
    <source>
        <strain evidence="7 8">KCTC 52984</strain>
    </source>
</reference>
<name>A0A5B7X215_9FLAO</name>
<accession>A0A5B7X215</accession>
<evidence type="ECO:0000256" key="6">
    <source>
        <dbReference type="SAM" id="Phobius"/>
    </source>
</evidence>
<feature type="transmembrane region" description="Helical" evidence="6">
    <location>
        <begin position="175"/>
        <end position="193"/>
    </location>
</feature>
<dbReference type="InterPro" id="IPR002293">
    <property type="entry name" value="AA/rel_permease1"/>
</dbReference>
<evidence type="ECO:0000256" key="4">
    <source>
        <dbReference type="ARBA" id="ARBA00022989"/>
    </source>
</evidence>
<dbReference type="GO" id="GO:0022857">
    <property type="term" value="F:transmembrane transporter activity"/>
    <property type="evidence" value="ECO:0007669"/>
    <property type="project" value="InterPro"/>
</dbReference>
<protein>
    <submittedName>
        <fullName evidence="7">Amino acid permease</fullName>
    </submittedName>
</protein>
<comment type="subcellular location">
    <subcellularLocation>
        <location evidence="1">Cell membrane</location>
        <topology evidence="1">Multi-pass membrane protein</topology>
    </subcellularLocation>
</comment>
<evidence type="ECO:0000256" key="5">
    <source>
        <dbReference type="ARBA" id="ARBA00023136"/>
    </source>
</evidence>
<keyword evidence="8" id="KW-1185">Reference proteome</keyword>
<feature type="transmembrane region" description="Helical" evidence="6">
    <location>
        <begin position="35"/>
        <end position="58"/>
    </location>
</feature>
<dbReference type="KEGG" id="afla:FHG64_08615"/>
<evidence type="ECO:0000313" key="8">
    <source>
        <dbReference type="Proteomes" id="UP000309016"/>
    </source>
</evidence>
<feature type="transmembrane region" description="Helical" evidence="6">
    <location>
        <begin position="116"/>
        <end position="133"/>
    </location>
</feature>
<keyword evidence="5 6" id="KW-0472">Membrane</keyword>
<evidence type="ECO:0000256" key="3">
    <source>
        <dbReference type="ARBA" id="ARBA00022692"/>
    </source>
</evidence>
<dbReference type="Proteomes" id="UP000309016">
    <property type="component" value="Chromosome"/>
</dbReference>
<evidence type="ECO:0000256" key="2">
    <source>
        <dbReference type="ARBA" id="ARBA00022475"/>
    </source>
</evidence>
<dbReference type="OrthoDB" id="9806937at2"/>
<sequence length="481" mass="52469">MSTVGVLPGESITELSRENPETVLAVAAQNYLGAFGFWLVLVAGIFSMLSALQANLFAASRISLRMAKDRTLNHHLSNINEKFGTPDTSIWVTCGIVALLVLILPDLAAAGAASSLIFLITFALAHLIMILMRNRGYKESNTYRAPFFPALPFVGIIACVGLAIFQAIVVPAAGIIALIWLLVGAVLFISFFVKRARAIEASEQALDPDLLRLRGLSPLVLLPISNPANAESLVFLAKALAPPVVGRVLLHSIVIPSTEKDDLEKRLISSGDVTQYALQASFKAGLRPDTITTIADHPWEEIERVVKVHNCRSLLLGLSELNDLQTSQNLEKLVKHVKADVVVFRQPYSGWKITEARKILIPVAGFGTHDPLRVRVAASLWRASQPEIKFIQILPSNTPPEILQKNNSNLTRFARRIIPGKTEVQIISNDDVETELINQASGHDLVIIGLGKAERNEKAFGHLAHALAKNTNTALIFISKK</sequence>
<dbReference type="Pfam" id="PF13520">
    <property type="entry name" value="AA_permease_2"/>
    <property type="match status" value="1"/>
</dbReference>
<dbReference type="GO" id="GO:0005886">
    <property type="term" value="C:plasma membrane"/>
    <property type="evidence" value="ECO:0007669"/>
    <property type="project" value="UniProtKB-SubCell"/>
</dbReference>
<keyword evidence="4 6" id="KW-1133">Transmembrane helix</keyword>
<dbReference type="Gene3D" id="1.20.1740.10">
    <property type="entry name" value="Amino acid/polyamine transporter I"/>
    <property type="match status" value="1"/>
</dbReference>
<dbReference type="AlphaFoldDB" id="A0A5B7X215"/>
<evidence type="ECO:0000313" key="7">
    <source>
        <dbReference type="EMBL" id="QCY69447.1"/>
    </source>
</evidence>
<dbReference type="PANTHER" id="PTHR42770">
    <property type="entry name" value="AMINO ACID TRANSPORTER-RELATED"/>
    <property type="match status" value="1"/>
</dbReference>
<feature type="transmembrane region" description="Helical" evidence="6">
    <location>
        <begin position="90"/>
        <end position="110"/>
    </location>
</feature>
<dbReference type="EMBL" id="CP040812">
    <property type="protein sequence ID" value="QCY69447.1"/>
    <property type="molecule type" value="Genomic_DNA"/>
</dbReference>
<feature type="transmembrane region" description="Helical" evidence="6">
    <location>
        <begin position="145"/>
        <end position="169"/>
    </location>
</feature>
<dbReference type="PANTHER" id="PTHR42770:SF11">
    <property type="entry name" value="INNER MEMBRANE TRANSPORT PROTEIN YBAT"/>
    <property type="match status" value="1"/>
</dbReference>